<dbReference type="RefSeq" id="WP_379708966.1">
    <property type="nucleotide sequence ID" value="NZ_JBHTBS010000001.1"/>
</dbReference>
<evidence type="ECO:0000313" key="3">
    <source>
        <dbReference type="EMBL" id="MFC7336144.1"/>
    </source>
</evidence>
<dbReference type="Proteomes" id="UP001596472">
    <property type="component" value="Unassembled WGS sequence"/>
</dbReference>
<dbReference type="EMBL" id="JBHTBS010000001">
    <property type="protein sequence ID" value="MFC7336144.1"/>
    <property type="molecule type" value="Genomic_DNA"/>
</dbReference>
<evidence type="ECO:0000259" key="2">
    <source>
        <dbReference type="Pfam" id="PF03703"/>
    </source>
</evidence>
<name>A0ABW2L354_9BACT</name>
<proteinExistence type="predicted"/>
<evidence type="ECO:0000256" key="1">
    <source>
        <dbReference type="SAM" id="Phobius"/>
    </source>
</evidence>
<feature type="domain" description="YdbS-like PH" evidence="2">
    <location>
        <begin position="60"/>
        <end position="134"/>
    </location>
</feature>
<accession>A0ABW2L354</accession>
<keyword evidence="1" id="KW-0472">Membrane</keyword>
<evidence type="ECO:0000313" key="4">
    <source>
        <dbReference type="Proteomes" id="UP001596472"/>
    </source>
</evidence>
<dbReference type="PANTHER" id="PTHR34473:SF2">
    <property type="entry name" value="UPF0699 TRANSMEMBRANE PROTEIN YDBT"/>
    <property type="match status" value="1"/>
</dbReference>
<keyword evidence="1" id="KW-0812">Transmembrane</keyword>
<keyword evidence="4" id="KW-1185">Reference proteome</keyword>
<dbReference type="PANTHER" id="PTHR34473">
    <property type="entry name" value="UPF0699 TRANSMEMBRANE PROTEIN YDBS"/>
    <property type="match status" value="1"/>
</dbReference>
<gene>
    <name evidence="3" type="ORF">ACFQY0_03060</name>
</gene>
<keyword evidence="1" id="KW-1133">Transmembrane helix</keyword>
<protein>
    <submittedName>
        <fullName evidence="3">PH domain-containing protein</fullName>
    </submittedName>
</protein>
<reference evidence="4" key="1">
    <citation type="journal article" date="2019" name="Int. J. Syst. Evol. Microbiol.">
        <title>The Global Catalogue of Microorganisms (GCM) 10K type strain sequencing project: providing services to taxonomists for standard genome sequencing and annotation.</title>
        <authorList>
            <consortium name="The Broad Institute Genomics Platform"/>
            <consortium name="The Broad Institute Genome Sequencing Center for Infectious Disease"/>
            <person name="Wu L."/>
            <person name="Ma J."/>
        </authorList>
    </citation>
    <scope>NUCLEOTIDE SEQUENCE [LARGE SCALE GENOMIC DNA]</scope>
    <source>
        <strain evidence="4">CGMCC 4.1467</strain>
    </source>
</reference>
<dbReference type="InterPro" id="IPR005182">
    <property type="entry name" value="YdbS-like_PH"/>
</dbReference>
<organism evidence="3 4">
    <name type="scientific">Haloferula chungangensis</name>
    <dbReference type="NCBI Taxonomy" id="1048331"/>
    <lineage>
        <taxon>Bacteria</taxon>
        <taxon>Pseudomonadati</taxon>
        <taxon>Verrucomicrobiota</taxon>
        <taxon>Verrucomicrobiia</taxon>
        <taxon>Verrucomicrobiales</taxon>
        <taxon>Verrucomicrobiaceae</taxon>
        <taxon>Haloferula</taxon>
    </lineage>
</organism>
<sequence>MNEDILWKGSPSQVLNLGKFLVGLLLIGGIAVGGTFFPPAWAAIVLPLGWMLWEFLKVRCRVYELTTERLRLYSGVLNQTIDEVELYRVKDTSMERPFWFRMFGLSSLYLDTSDRSHPKVELEAIADAVNLRETLRKQVEYWRDRKRVREVDFEEGGDMEGGDGGLPL</sequence>
<comment type="caution">
    <text evidence="3">The sequence shown here is derived from an EMBL/GenBank/DDBJ whole genome shotgun (WGS) entry which is preliminary data.</text>
</comment>
<feature type="transmembrane region" description="Helical" evidence="1">
    <location>
        <begin position="20"/>
        <end position="53"/>
    </location>
</feature>
<dbReference type="Pfam" id="PF03703">
    <property type="entry name" value="bPH_2"/>
    <property type="match status" value="1"/>
</dbReference>